<name>A0A0L7LA86_OPEBR</name>
<feature type="non-terminal residue" evidence="3">
    <location>
        <position position="165"/>
    </location>
</feature>
<dbReference type="InterPro" id="IPR006578">
    <property type="entry name" value="MADF-dom"/>
</dbReference>
<dbReference type="EMBL" id="JTDY01002019">
    <property type="protein sequence ID" value="KOB72309.1"/>
    <property type="molecule type" value="Genomic_DNA"/>
</dbReference>
<dbReference type="Proteomes" id="UP000037510">
    <property type="component" value="Unassembled WGS sequence"/>
</dbReference>
<dbReference type="STRING" id="104452.A0A0L7LA86"/>
<proteinExistence type="predicted"/>
<feature type="non-terminal residue" evidence="3">
    <location>
        <position position="1"/>
    </location>
</feature>
<sequence length="165" mass="19033">ADVRRKWSHIRNSYSRHLRNEIHGVRTGRGRMVSRWYLADELEYLREHMATDTSFAPHFLNTYEPEGDPVPEPVEAAVEVRTEEGGEEEPDDTLSYFQFFRSIYKDYQELSPRRQRCFRRQCLVFLHRLVDAEGEEGGPAAAAVNLSSRRNSSDSDRDGAGPNSV</sequence>
<gene>
    <name evidence="3" type="ORF">OBRU01_12477</name>
</gene>
<dbReference type="Pfam" id="PF10545">
    <property type="entry name" value="MADF_DNA_bdg"/>
    <property type="match status" value="1"/>
</dbReference>
<dbReference type="AlphaFoldDB" id="A0A0L7LA86"/>
<protein>
    <recommendedName>
        <fullName evidence="2">MADF domain-containing protein</fullName>
    </recommendedName>
</protein>
<feature type="compositionally biased region" description="Low complexity" evidence="1">
    <location>
        <begin position="138"/>
        <end position="150"/>
    </location>
</feature>
<reference evidence="3 4" key="1">
    <citation type="journal article" date="2015" name="Genome Biol. Evol.">
        <title>The genome of winter moth (Operophtera brumata) provides a genomic perspective on sexual dimorphism and phenology.</title>
        <authorList>
            <person name="Derks M.F."/>
            <person name="Smit S."/>
            <person name="Salis L."/>
            <person name="Schijlen E."/>
            <person name="Bossers A."/>
            <person name="Mateman C."/>
            <person name="Pijl A.S."/>
            <person name="de Ridder D."/>
            <person name="Groenen M.A."/>
            <person name="Visser M.E."/>
            <person name="Megens H.J."/>
        </authorList>
    </citation>
    <scope>NUCLEOTIDE SEQUENCE [LARGE SCALE GENOMIC DNA]</scope>
    <source>
        <strain evidence="3">WM2013NL</strain>
        <tissue evidence="3">Head and thorax</tissue>
    </source>
</reference>
<comment type="caution">
    <text evidence="3">The sequence shown here is derived from an EMBL/GenBank/DDBJ whole genome shotgun (WGS) entry which is preliminary data.</text>
</comment>
<organism evidence="3 4">
    <name type="scientific">Operophtera brumata</name>
    <name type="common">Winter moth</name>
    <name type="synonym">Phalaena brumata</name>
    <dbReference type="NCBI Taxonomy" id="104452"/>
    <lineage>
        <taxon>Eukaryota</taxon>
        <taxon>Metazoa</taxon>
        <taxon>Ecdysozoa</taxon>
        <taxon>Arthropoda</taxon>
        <taxon>Hexapoda</taxon>
        <taxon>Insecta</taxon>
        <taxon>Pterygota</taxon>
        <taxon>Neoptera</taxon>
        <taxon>Endopterygota</taxon>
        <taxon>Lepidoptera</taxon>
        <taxon>Glossata</taxon>
        <taxon>Ditrysia</taxon>
        <taxon>Geometroidea</taxon>
        <taxon>Geometridae</taxon>
        <taxon>Larentiinae</taxon>
        <taxon>Operophtera</taxon>
    </lineage>
</organism>
<evidence type="ECO:0000313" key="4">
    <source>
        <dbReference type="Proteomes" id="UP000037510"/>
    </source>
</evidence>
<evidence type="ECO:0000259" key="2">
    <source>
        <dbReference type="Pfam" id="PF10545"/>
    </source>
</evidence>
<keyword evidence="4" id="KW-1185">Reference proteome</keyword>
<accession>A0A0L7LA86</accession>
<feature type="region of interest" description="Disordered" evidence="1">
    <location>
        <begin position="136"/>
        <end position="165"/>
    </location>
</feature>
<evidence type="ECO:0000313" key="3">
    <source>
        <dbReference type="EMBL" id="KOB72309.1"/>
    </source>
</evidence>
<evidence type="ECO:0000256" key="1">
    <source>
        <dbReference type="SAM" id="MobiDB-lite"/>
    </source>
</evidence>
<feature type="domain" description="MADF" evidence="2">
    <location>
        <begin position="2"/>
        <end position="45"/>
    </location>
</feature>